<dbReference type="RefSeq" id="WP_066540342.1">
    <property type="nucleotide sequence ID" value="NZ_JHUK01000004.1"/>
</dbReference>
<dbReference type="PATRIC" id="fig|203274.3.peg.408"/>
<name>A0A139JQV2_9MOLU</name>
<dbReference type="EMBL" id="JHUK01000004">
    <property type="protein sequence ID" value="RAM57711.1"/>
    <property type="molecule type" value="Genomic_DNA"/>
</dbReference>
<keyword evidence="1" id="KW-0472">Membrane</keyword>
<keyword evidence="5" id="KW-1185">Reference proteome</keyword>
<evidence type="ECO:0000256" key="1">
    <source>
        <dbReference type="SAM" id="Phobius"/>
    </source>
</evidence>
<feature type="transmembrane region" description="Helical" evidence="1">
    <location>
        <begin position="6"/>
        <end position="26"/>
    </location>
</feature>
<protein>
    <submittedName>
        <fullName evidence="2">Uncharacterized protein</fullName>
    </submittedName>
</protein>
<sequence>MNSQTYLFSLGFILGSGFTCFLMFLIKKIFFPTLPSSQKIVKLMKKEREKTFQDLSLTIKNLHFNPSEKRKNSLLEEKKKAKGVIEENV</sequence>
<reference evidence="3 5" key="1">
    <citation type="submission" date="2014-04" db="EMBL/GenBank/DDBJ databases">
        <title>Genome study of Napier grass stunt phytoplasma.</title>
        <authorList>
            <person name="Kawicha P."/>
            <person name="Dickinson M."/>
            <person name="Hodgetts J."/>
        </authorList>
    </citation>
    <scope>NUCLEOTIDE SEQUENCE [LARGE SCALE GENOMIC DNA]</scope>
    <source>
        <strain evidence="3 5">NGS-S10</strain>
    </source>
</reference>
<evidence type="ECO:0000313" key="3">
    <source>
        <dbReference type="EMBL" id="RAM57711.1"/>
    </source>
</evidence>
<evidence type="ECO:0000313" key="2">
    <source>
        <dbReference type="EMBL" id="KXT29224.1"/>
    </source>
</evidence>
<evidence type="ECO:0000313" key="5">
    <source>
        <dbReference type="Proteomes" id="UP000249343"/>
    </source>
</evidence>
<evidence type="ECO:0000313" key="4">
    <source>
        <dbReference type="Proteomes" id="UP000070069"/>
    </source>
</evidence>
<comment type="caution">
    <text evidence="2">The sequence shown here is derived from an EMBL/GenBank/DDBJ whole genome shotgun (WGS) entry which is preliminary data.</text>
</comment>
<accession>A0A139JQV2</accession>
<keyword evidence="1" id="KW-0812">Transmembrane</keyword>
<dbReference type="AlphaFoldDB" id="A0A139JQV2"/>
<dbReference type="EMBL" id="LTBM01000006">
    <property type="protein sequence ID" value="KXT29224.1"/>
    <property type="molecule type" value="Genomic_DNA"/>
</dbReference>
<proteinExistence type="predicted"/>
<dbReference type="Proteomes" id="UP000070069">
    <property type="component" value="Unassembled WGS sequence"/>
</dbReference>
<organism evidence="2 4">
    <name type="scientific">Candidatus Phytoplasma oryzae</name>
    <dbReference type="NCBI Taxonomy" id="203274"/>
    <lineage>
        <taxon>Bacteria</taxon>
        <taxon>Bacillati</taxon>
        <taxon>Mycoplasmatota</taxon>
        <taxon>Mollicutes</taxon>
        <taxon>Acholeplasmatales</taxon>
        <taxon>Acholeplasmataceae</taxon>
        <taxon>Candidatus Phytoplasma</taxon>
        <taxon>16SrXI (Rice yellow dwarf group)</taxon>
    </lineage>
</organism>
<gene>
    <name evidence="2" type="ORF">AXA84_0253</name>
    <name evidence="3" type="ORF">DH96_02090</name>
</gene>
<keyword evidence="1" id="KW-1133">Transmembrane helix</keyword>
<reference evidence="2 4" key="2">
    <citation type="submission" date="2016-02" db="EMBL/GenBank/DDBJ databases">
        <title>A draft genome sequence of Candidatus Phytoplasma oryzae strain Mbita1, the causative agent of Napier Grass stunt disease in Kenya.</title>
        <authorList>
            <person name="Fischer A."/>
            <person name="Santa-Cruz I."/>
            <person name="Wambua L."/>
            <person name="Olds C."/>
            <person name="Midega C."/>
            <person name="Dickinson M."/>
            <person name="Kawicha P."/>
            <person name="Khan Z."/>
            <person name="Masiga D."/>
            <person name="Jores J."/>
            <person name="Bernd S."/>
        </authorList>
    </citation>
    <scope>NUCLEOTIDE SEQUENCE [LARGE SCALE GENOMIC DNA]</scope>
    <source>
        <strain evidence="2">Mbita1</strain>
    </source>
</reference>
<dbReference type="Proteomes" id="UP000249343">
    <property type="component" value="Unassembled WGS sequence"/>
</dbReference>